<dbReference type="OrthoDB" id="2962993at2759"/>
<sequence length="515" mass="57284">MKAEHISWRLSQLNLITENLLKMSTAPRLDAESQATRQRAYASKGAVLVSEGNSSTDSILQDVTPQEEKKILRKIDWRVTIVLGVLWCITLIDRSNLGNASIAGMTKDLKLDVGMRQSLVGLIDFPFWMVFQTTLPLAIKYLKPRLIISLTGVLFGLFTLGQGLVHSWHGLLGYRMALGTVQAWQYPTIAYFITIWYTRYEVQKRFSVAYFIAEMSSGFSGILAYGLMQMKGLAGMNGWRWINIIEGIFTVLASVIAHIILVGMPDGDGRHEWRFLSSRERRFVLARIDADRADAKLEEITMKNCARMLSDIKLWGFAAVLYLSAVTSTGFLYFLPLIIHGMGFSVGVSQLLNAPPFLIAGLWCCLTGWLSDRWRLRSPFLVLNALLCLGGVPLLGFTAPFGARYTGICLVCMGSKANTPAAMAYMSNNLRTHTKKLASVSVLIVGVCLGGVTGALVFRQQDAPTYHPGLYASMVASFLLCVLVGAMTAKFRRDNRRAERGQLVIEGHEAFRYTY</sequence>
<feature type="transmembrane region" description="Helical" evidence="6">
    <location>
        <begin position="314"/>
        <end position="339"/>
    </location>
</feature>
<dbReference type="HOGENOM" id="CLU_001265_0_1_1"/>
<keyword evidence="4 6" id="KW-1133">Transmembrane helix</keyword>
<evidence type="ECO:0000313" key="7">
    <source>
        <dbReference type="EMBL" id="EKG09779.1"/>
    </source>
</evidence>
<evidence type="ECO:0000256" key="6">
    <source>
        <dbReference type="SAM" id="Phobius"/>
    </source>
</evidence>
<feature type="transmembrane region" description="Helical" evidence="6">
    <location>
        <begin position="470"/>
        <end position="489"/>
    </location>
</feature>
<dbReference type="EMBL" id="AHHD01000568">
    <property type="protein sequence ID" value="EKG09779.1"/>
    <property type="molecule type" value="Genomic_DNA"/>
</dbReference>
<evidence type="ECO:0000256" key="1">
    <source>
        <dbReference type="ARBA" id="ARBA00004141"/>
    </source>
</evidence>
<evidence type="ECO:0000313" key="8">
    <source>
        <dbReference type="Proteomes" id="UP000007129"/>
    </source>
</evidence>
<feature type="transmembrane region" description="Helical" evidence="6">
    <location>
        <begin position="405"/>
        <end position="425"/>
    </location>
</feature>
<dbReference type="SUPFAM" id="SSF103473">
    <property type="entry name" value="MFS general substrate transporter"/>
    <property type="match status" value="1"/>
</dbReference>
<dbReference type="InterPro" id="IPR036259">
    <property type="entry name" value="MFS_trans_sf"/>
</dbReference>
<evidence type="ECO:0000256" key="5">
    <source>
        <dbReference type="ARBA" id="ARBA00023136"/>
    </source>
</evidence>
<dbReference type="AlphaFoldDB" id="K2RI26"/>
<dbReference type="Gene3D" id="1.20.1250.20">
    <property type="entry name" value="MFS general substrate transporter like domains"/>
    <property type="match status" value="2"/>
</dbReference>
<gene>
    <name evidence="7" type="ORF">MPH_13138</name>
</gene>
<dbReference type="PANTHER" id="PTHR43791">
    <property type="entry name" value="PERMEASE-RELATED"/>
    <property type="match status" value="1"/>
</dbReference>
<feature type="transmembrane region" description="Helical" evidence="6">
    <location>
        <begin position="146"/>
        <end position="165"/>
    </location>
</feature>
<feature type="transmembrane region" description="Helical" evidence="6">
    <location>
        <begin position="177"/>
        <end position="196"/>
    </location>
</feature>
<protein>
    <submittedName>
        <fullName evidence="7">Amidase</fullName>
    </submittedName>
</protein>
<feature type="transmembrane region" description="Helical" evidence="6">
    <location>
        <begin position="437"/>
        <end position="458"/>
    </location>
</feature>
<proteinExistence type="predicted"/>
<keyword evidence="5 6" id="KW-0472">Membrane</keyword>
<feature type="transmembrane region" description="Helical" evidence="6">
    <location>
        <begin position="75"/>
        <end position="92"/>
    </location>
</feature>
<organism evidence="7 8">
    <name type="scientific">Macrophomina phaseolina (strain MS6)</name>
    <name type="common">Charcoal rot fungus</name>
    <dbReference type="NCBI Taxonomy" id="1126212"/>
    <lineage>
        <taxon>Eukaryota</taxon>
        <taxon>Fungi</taxon>
        <taxon>Dikarya</taxon>
        <taxon>Ascomycota</taxon>
        <taxon>Pezizomycotina</taxon>
        <taxon>Dothideomycetes</taxon>
        <taxon>Dothideomycetes incertae sedis</taxon>
        <taxon>Botryosphaeriales</taxon>
        <taxon>Botryosphaeriaceae</taxon>
        <taxon>Macrophomina</taxon>
    </lineage>
</organism>
<feature type="transmembrane region" description="Helical" evidence="6">
    <location>
        <begin position="119"/>
        <end position="139"/>
    </location>
</feature>
<keyword evidence="3 6" id="KW-0812">Transmembrane</keyword>
<evidence type="ECO:0000256" key="2">
    <source>
        <dbReference type="ARBA" id="ARBA00022448"/>
    </source>
</evidence>
<dbReference type="GO" id="GO:0022857">
    <property type="term" value="F:transmembrane transporter activity"/>
    <property type="evidence" value="ECO:0007669"/>
    <property type="project" value="InterPro"/>
</dbReference>
<comment type="caution">
    <text evidence="7">The sequence shown here is derived from an EMBL/GenBank/DDBJ whole genome shotgun (WGS) entry which is preliminary data.</text>
</comment>
<name>K2RI26_MACPH</name>
<keyword evidence="2" id="KW-0813">Transport</keyword>
<dbReference type="InParanoid" id="K2RI26"/>
<feature type="transmembrane region" description="Helical" evidence="6">
    <location>
        <begin position="351"/>
        <end position="369"/>
    </location>
</feature>
<feature type="transmembrane region" description="Helical" evidence="6">
    <location>
        <begin position="208"/>
        <end position="228"/>
    </location>
</feature>
<dbReference type="eggNOG" id="KOG2533">
    <property type="taxonomic scope" value="Eukaryota"/>
</dbReference>
<dbReference type="Pfam" id="PF07690">
    <property type="entry name" value="MFS_1"/>
    <property type="match status" value="1"/>
</dbReference>
<feature type="transmembrane region" description="Helical" evidence="6">
    <location>
        <begin position="381"/>
        <end position="399"/>
    </location>
</feature>
<dbReference type="PANTHER" id="PTHR43791:SF3">
    <property type="entry name" value="MAJOR FACILITATOR SUPERFAMILY (MFS) PROFILE DOMAIN-CONTAINING PROTEIN"/>
    <property type="match status" value="1"/>
</dbReference>
<reference evidence="7 8" key="1">
    <citation type="journal article" date="2012" name="BMC Genomics">
        <title>Tools to kill: Genome of one of the most destructive plant pathogenic fungi Macrophomina phaseolina.</title>
        <authorList>
            <person name="Islam M.S."/>
            <person name="Haque M.S."/>
            <person name="Islam M.M."/>
            <person name="Emdad E.M."/>
            <person name="Halim A."/>
            <person name="Hossen Q.M.M."/>
            <person name="Hossain M.Z."/>
            <person name="Ahmed B."/>
            <person name="Rahim S."/>
            <person name="Rahman M.S."/>
            <person name="Alam M.M."/>
            <person name="Hou S."/>
            <person name="Wan X."/>
            <person name="Saito J.A."/>
            <person name="Alam M."/>
        </authorList>
    </citation>
    <scope>NUCLEOTIDE SEQUENCE [LARGE SCALE GENOMIC DNA]</scope>
    <source>
        <strain evidence="7 8">MS6</strain>
    </source>
</reference>
<dbReference type="VEuPathDB" id="FungiDB:MPH_13138"/>
<evidence type="ECO:0000256" key="3">
    <source>
        <dbReference type="ARBA" id="ARBA00022692"/>
    </source>
</evidence>
<feature type="transmembrane region" description="Helical" evidence="6">
    <location>
        <begin position="240"/>
        <end position="264"/>
    </location>
</feature>
<evidence type="ECO:0000256" key="4">
    <source>
        <dbReference type="ARBA" id="ARBA00022989"/>
    </source>
</evidence>
<comment type="subcellular location">
    <subcellularLocation>
        <location evidence="1">Membrane</location>
        <topology evidence="1">Multi-pass membrane protein</topology>
    </subcellularLocation>
</comment>
<dbReference type="Proteomes" id="UP000007129">
    <property type="component" value="Unassembled WGS sequence"/>
</dbReference>
<dbReference type="InterPro" id="IPR011701">
    <property type="entry name" value="MFS"/>
</dbReference>
<dbReference type="GO" id="GO:0016020">
    <property type="term" value="C:membrane"/>
    <property type="evidence" value="ECO:0007669"/>
    <property type="project" value="UniProtKB-SubCell"/>
</dbReference>
<accession>K2RI26</accession>